<evidence type="ECO:0000259" key="1">
    <source>
        <dbReference type="Pfam" id="PF01979"/>
    </source>
</evidence>
<sequence>MCRASPGSLRAAYCPRMTHAVVSDRARIVAIRAHALFDGVSATLIPEPVLLLDGPAIVGVGRATVPPGAQVVDLPGATLLPGLIDTHVHLAFDASADPVAALAMRDDDATIAAMTSAARTALHAGITTVRDLGDRGYLSLRLRDTPGLPSIVAAGPPVTTPAGHCHFLGGAAEPTPGALRAAVRERADRGVDIVKVMASGGTMTPGTRQEVAQFTAEQLTVVVDEAHRLGLPVTAHAHGTAAIRTALDAGVDGMEHVSFWSAEGVDDPGDLIARIAAGRVAVGITAGVAPEPGVTPPPAVVARMPRIIANTRAMYEAGARMVIGTDAGIGLPKPHDVLRYALAQTSMIGLDAPTALRLATSTAAEACGLGHHKGRLAPGYDADIVAVRGNPLHDLNALHDVRAVFARGARVASS</sequence>
<dbReference type="InterPro" id="IPR006680">
    <property type="entry name" value="Amidohydro-rel"/>
</dbReference>
<dbReference type="InterPro" id="IPR051781">
    <property type="entry name" value="Metallo-dep_Hydrolase"/>
</dbReference>
<dbReference type="PANTHER" id="PTHR43135">
    <property type="entry name" value="ALPHA-D-RIBOSE 1-METHYLPHOSPHONATE 5-TRIPHOSPHATE DIPHOSPHATASE"/>
    <property type="match status" value="1"/>
</dbReference>
<dbReference type="Gene3D" id="3.20.20.140">
    <property type="entry name" value="Metal-dependent hydrolases"/>
    <property type="match status" value="1"/>
</dbReference>
<protein>
    <submittedName>
        <fullName evidence="2">Imidazolonepropionase</fullName>
    </submittedName>
</protein>
<dbReference type="InterPro" id="IPR032466">
    <property type="entry name" value="Metal_Hydrolase"/>
</dbReference>
<proteinExistence type="predicted"/>
<feature type="domain" description="Amidohydrolase-related" evidence="1">
    <location>
        <begin position="78"/>
        <end position="408"/>
    </location>
</feature>
<organism evidence="2 3">
    <name type="scientific">Paractinoplanes atraurantiacus</name>
    <dbReference type="NCBI Taxonomy" id="1036182"/>
    <lineage>
        <taxon>Bacteria</taxon>
        <taxon>Bacillati</taxon>
        <taxon>Actinomycetota</taxon>
        <taxon>Actinomycetes</taxon>
        <taxon>Micromonosporales</taxon>
        <taxon>Micromonosporaceae</taxon>
        <taxon>Paractinoplanes</taxon>
    </lineage>
</organism>
<accession>A0A285J353</accession>
<dbReference type="Pfam" id="PF01979">
    <property type="entry name" value="Amidohydro_1"/>
    <property type="match status" value="1"/>
</dbReference>
<reference evidence="2 3" key="1">
    <citation type="submission" date="2017-09" db="EMBL/GenBank/DDBJ databases">
        <authorList>
            <person name="Ehlers B."/>
            <person name="Leendertz F.H."/>
        </authorList>
    </citation>
    <scope>NUCLEOTIDE SEQUENCE [LARGE SCALE GENOMIC DNA]</scope>
    <source>
        <strain evidence="2 3">CGMCC 4.6857</strain>
    </source>
</reference>
<dbReference type="SUPFAM" id="SSF51556">
    <property type="entry name" value="Metallo-dependent hydrolases"/>
    <property type="match status" value="1"/>
</dbReference>
<dbReference type="GO" id="GO:0016810">
    <property type="term" value="F:hydrolase activity, acting on carbon-nitrogen (but not peptide) bonds"/>
    <property type="evidence" value="ECO:0007669"/>
    <property type="project" value="InterPro"/>
</dbReference>
<dbReference type="AlphaFoldDB" id="A0A285J353"/>
<dbReference type="EMBL" id="OBDY01000014">
    <property type="protein sequence ID" value="SNY53561.1"/>
    <property type="molecule type" value="Genomic_DNA"/>
</dbReference>
<name>A0A285J353_9ACTN</name>
<evidence type="ECO:0000313" key="3">
    <source>
        <dbReference type="Proteomes" id="UP000219612"/>
    </source>
</evidence>
<dbReference type="SUPFAM" id="SSF51338">
    <property type="entry name" value="Composite domain of metallo-dependent hydrolases"/>
    <property type="match status" value="1"/>
</dbReference>
<dbReference type="Proteomes" id="UP000219612">
    <property type="component" value="Unassembled WGS sequence"/>
</dbReference>
<dbReference type="PANTHER" id="PTHR43135:SF3">
    <property type="entry name" value="ALPHA-D-RIBOSE 1-METHYLPHOSPHONATE 5-TRIPHOSPHATE DIPHOSPHATASE"/>
    <property type="match status" value="1"/>
</dbReference>
<evidence type="ECO:0000313" key="2">
    <source>
        <dbReference type="EMBL" id="SNY53561.1"/>
    </source>
</evidence>
<keyword evidence="3" id="KW-1185">Reference proteome</keyword>
<gene>
    <name evidence="2" type="ORF">SAMN05421748_11460</name>
</gene>
<dbReference type="Gene3D" id="2.30.40.10">
    <property type="entry name" value="Urease, subunit C, domain 1"/>
    <property type="match status" value="1"/>
</dbReference>
<dbReference type="InterPro" id="IPR011059">
    <property type="entry name" value="Metal-dep_hydrolase_composite"/>
</dbReference>